<dbReference type="AlphaFoldDB" id="A0AAD4PCE7"/>
<accession>A0AAD4PCE7</accession>
<organism evidence="1 2">
    <name type="scientific">Perilla frutescens var. hirtella</name>
    <name type="common">Perilla citriodora</name>
    <name type="synonym">Perilla setoyensis</name>
    <dbReference type="NCBI Taxonomy" id="608512"/>
    <lineage>
        <taxon>Eukaryota</taxon>
        <taxon>Viridiplantae</taxon>
        <taxon>Streptophyta</taxon>
        <taxon>Embryophyta</taxon>
        <taxon>Tracheophyta</taxon>
        <taxon>Spermatophyta</taxon>
        <taxon>Magnoliopsida</taxon>
        <taxon>eudicotyledons</taxon>
        <taxon>Gunneridae</taxon>
        <taxon>Pentapetalae</taxon>
        <taxon>asterids</taxon>
        <taxon>lamiids</taxon>
        <taxon>Lamiales</taxon>
        <taxon>Lamiaceae</taxon>
        <taxon>Nepetoideae</taxon>
        <taxon>Elsholtzieae</taxon>
        <taxon>Perilla</taxon>
    </lineage>
</organism>
<comment type="caution">
    <text evidence="1">The sequence shown here is derived from an EMBL/GenBank/DDBJ whole genome shotgun (WGS) entry which is preliminary data.</text>
</comment>
<keyword evidence="2" id="KW-1185">Reference proteome</keyword>
<protein>
    <submittedName>
        <fullName evidence="1">Uncharacterized protein</fullName>
    </submittedName>
</protein>
<evidence type="ECO:0000313" key="2">
    <source>
        <dbReference type="Proteomes" id="UP001190926"/>
    </source>
</evidence>
<reference evidence="1 2" key="1">
    <citation type="journal article" date="2021" name="Nat. Commun.">
        <title>Incipient diploidization of the medicinal plant Perilla within 10,000 years.</title>
        <authorList>
            <person name="Zhang Y."/>
            <person name="Shen Q."/>
            <person name="Leng L."/>
            <person name="Zhang D."/>
            <person name="Chen S."/>
            <person name="Shi Y."/>
            <person name="Ning Z."/>
            <person name="Chen S."/>
        </authorList>
    </citation>
    <scope>NUCLEOTIDE SEQUENCE [LARGE SCALE GENOMIC DNA]</scope>
    <source>
        <strain evidence="2">cv. PC099</strain>
    </source>
</reference>
<dbReference type="EMBL" id="SDAM02000038">
    <property type="protein sequence ID" value="KAH6835209.1"/>
    <property type="molecule type" value="Genomic_DNA"/>
</dbReference>
<evidence type="ECO:0000313" key="1">
    <source>
        <dbReference type="EMBL" id="KAH6835209.1"/>
    </source>
</evidence>
<name>A0AAD4PCE7_PERFH</name>
<sequence length="89" mass="9814">MKLAKAVEKGGCGGAVGRVSSGSGIIHFIFLLQENVFAKRFNELCNELQFASCEVEEGSRMEEGRLRRRPRRRDLEMAGEGMAAALLLN</sequence>
<proteinExistence type="predicted"/>
<dbReference type="Proteomes" id="UP001190926">
    <property type="component" value="Unassembled WGS sequence"/>
</dbReference>
<gene>
    <name evidence="1" type="ORF">C2S53_013539</name>
</gene>